<dbReference type="InterPro" id="IPR036864">
    <property type="entry name" value="Zn2-C6_fun-type_DNA-bd_sf"/>
</dbReference>
<dbReference type="Gene3D" id="4.10.240.10">
    <property type="entry name" value="Zn(2)-C6 fungal-type DNA-binding domain"/>
    <property type="match status" value="1"/>
</dbReference>
<evidence type="ECO:0000313" key="4">
    <source>
        <dbReference type="Proteomes" id="UP000277212"/>
    </source>
</evidence>
<protein>
    <recommendedName>
        <fullName evidence="2">Zn(2)-C6 fungal-type domain-containing protein</fullName>
    </recommendedName>
</protein>
<dbReference type="SUPFAM" id="SSF57701">
    <property type="entry name" value="Zn2/Cys6 DNA-binding domain"/>
    <property type="match status" value="1"/>
</dbReference>
<dbReference type="GO" id="GO:0000981">
    <property type="term" value="F:DNA-binding transcription factor activity, RNA polymerase II-specific"/>
    <property type="evidence" value="ECO:0007669"/>
    <property type="project" value="InterPro"/>
</dbReference>
<dbReference type="AlphaFoldDB" id="A0A3M2RQY9"/>
<dbReference type="InterPro" id="IPR021858">
    <property type="entry name" value="Fun_TF"/>
</dbReference>
<evidence type="ECO:0000313" key="3">
    <source>
        <dbReference type="EMBL" id="RMJ07677.1"/>
    </source>
</evidence>
<name>A0A3M2RQY9_9HYPO</name>
<organism evidence="3 4">
    <name type="scientific">Fusarium kuroshium</name>
    <dbReference type="NCBI Taxonomy" id="2010991"/>
    <lineage>
        <taxon>Eukaryota</taxon>
        <taxon>Fungi</taxon>
        <taxon>Dikarya</taxon>
        <taxon>Ascomycota</taxon>
        <taxon>Pezizomycotina</taxon>
        <taxon>Sordariomycetes</taxon>
        <taxon>Hypocreomycetidae</taxon>
        <taxon>Hypocreales</taxon>
        <taxon>Nectriaceae</taxon>
        <taxon>Fusarium</taxon>
        <taxon>Fusarium solani species complex</taxon>
    </lineage>
</organism>
<dbReference type="GO" id="GO:0008270">
    <property type="term" value="F:zinc ion binding"/>
    <property type="evidence" value="ECO:0007669"/>
    <property type="project" value="InterPro"/>
</dbReference>
<evidence type="ECO:0000256" key="1">
    <source>
        <dbReference type="ARBA" id="ARBA00023242"/>
    </source>
</evidence>
<dbReference type="PANTHER" id="PTHR38791">
    <property type="entry name" value="ZN(II)2CYS6 TRANSCRIPTION FACTOR (EUROFUNG)-RELATED-RELATED"/>
    <property type="match status" value="1"/>
</dbReference>
<dbReference type="Pfam" id="PF11951">
    <property type="entry name" value="Fungal_trans_2"/>
    <property type="match status" value="1"/>
</dbReference>
<dbReference type="EMBL" id="NKUJ01000328">
    <property type="protein sequence ID" value="RMJ07677.1"/>
    <property type="molecule type" value="Genomic_DNA"/>
</dbReference>
<dbReference type="STRING" id="2010991.A0A3M2RQY9"/>
<keyword evidence="1" id="KW-0539">Nucleus</keyword>
<dbReference type="PROSITE" id="PS00463">
    <property type="entry name" value="ZN2_CY6_FUNGAL_1"/>
    <property type="match status" value="1"/>
</dbReference>
<keyword evidence="4" id="KW-1185">Reference proteome</keyword>
<evidence type="ECO:0000259" key="2">
    <source>
        <dbReference type="PROSITE" id="PS50048"/>
    </source>
</evidence>
<dbReference type="InterPro" id="IPR001138">
    <property type="entry name" value="Zn2Cys6_DnaBD"/>
</dbReference>
<comment type="caution">
    <text evidence="3">The sequence shown here is derived from an EMBL/GenBank/DDBJ whole genome shotgun (WGS) entry which is preliminary data.</text>
</comment>
<feature type="domain" description="Zn(2)-C6 fungal-type" evidence="2">
    <location>
        <begin position="24"/>
        <end position="52"/>
    </location>
</feature>
<dbReference type="InterPro" id="IPR053175">
    <property type="entry name" value="DHMBA_Reg_Transcription_Factor"/>
</dbReference>
<dbReference type="Pfam" id="PF00172">
    <property type="entry name" value="Zn_clus"/>
    <property type="match status" value="1"/>
</dbReference>
<dbReference type="CDD" id="cd00067">
    <property type="entry name" value="GAL4"/>
    <property type="match status" value="1"/>
</dbReference>
<dbReference type="SMART" id="SM00066">
    <property type="entry name" value="GAL4"/>
    <property type="match status" value="1"/>
</dbReference>
<dbReference type="PANTHER" id="PTHR38791:SF5">
    <property type="entry name" value="TRANSCRIPTION FACTOR DBAG-RELATED"/>
    <property type="match status" value="1"/>
</dbReference>
<sequence length="531" mass="59011">MPPLNKCLGKVRGKMVNTGKPSRACATCKKRKIKCDLLSPACSQCVKSGWKCPGFPSEADVNFRNQTGIAQKKNKPIPPNVVSVLGARTRSVSPSTTDQSTSFFIQQYVLTINGASSSAPLRGNHEYLPGLLRNETSSFGVLSTITAAAGLAALSNAGNAPAWRSEAFRMYGKAIRQLRDALQDPVERISDQTLAAVMLMGMFEVSPISFRVRLQLTKPQTISSADVSSMQSFSHHTIAAAQCIEMRGPGQFKSEASLKLFIQMRRIIVMTSHQLQEPIPYALTKWSKWAERLGIKEMDPANRFAEINEILATARAEIKYRDIKDPETVAAHLLPIDDMLNEWAKSLPPSWSYKSYRSLGPGGTPSSGYDQQYDMYYDPWVACVWNSYRNIRLLIHESIIAATLKYGTEDQKANLQSSGKVLVDMANGICHSAAYHLGHQPGDREAGGVKKFTHSDDVPSPGGWLLLWPLFFSAMLRTTPKEQRQWVAKTIRQMGLQMGLRLAMSMATMLEERELSFSHNDTFFLGTWHPN</sequence>
<dbReference type="Proteomes" id="UP000277212">
    <property type="component" value="Unassembled WGS sequence"/>
</dbReference>
<accession>A0A3M2RQY9</accession>
<dbReference type="PROSITE" id="PS50048">
    <property type="entry name" value="ZN2_CY6_FUNGAL_2"/>
    <property type="match status" value="1"/>
</dbReference>
<reference evidence="3 4" key="1">
    <citation type="submission" date="2017-06" db="EMBL/GenBank/DDBJ databases">
        <title>Comparative genomic analysis of Ambrosia Fusariam Clade fungi.</title>
        <authorList>
            <person name="Stajich J.E."/>
            <person name="Carrillo J."/>
            <person name="Kijimoto T."/>
            <person name="Eskalen A."/>
            <person name="O'Donnell K."/>
            <person name="Kasson M."/>
        </authorList>
    </citation>
    <scope>NUCLEOTIDE SEQUENCE [LARGE SCALE GENOMIC DNA]</scope>
    <source>
        <strain evidence="3">UCR3666</strain>
    </source>
</reference>
<gene>
    <name evidence="3" type="ORF">CDV36_012729</name>
</gene>
<dbReference type="OrthoDB" id="4220372at2759"/>
<proteinExistence type="predicted"/>